<dbReference type="Proteomes" id="UP000032180">
    <property type="component" value="Chromosome 6"/>
</dbReference>
<sequence>MVYPSCAEEDRCEPTVPCDNITCPELCQKLGINNAHAYCKPGDVPSCCCRNQQSNDRNGDVRRLLLSK</sequence>
<protein>
    <submittedName>
        <fullName evidence="1">Uncharacterized protein</fullName>
    </submittedName>
</protein>
<proteinExistence type="predicted"/>
<reference evidence="1 2" key="1">
    <citation type="submission" date="2012-08" db="EMBL/GenBank/DDBJ databases">
        <title>Oryza genome evolution.</title>
        <authorList>
            <person name="Wing R.A."/>
        </authorList>
    </citation>
    <scope>NUCLEOTIDE SEQUENCE</scope>
</reference>
<name>A0A0D9WN99_9ORYZ</name>
<organism evidence="1 2">
    <name type="scientific">Leersia perrieri</name>
    <dbReference type="NCBI Taxonomy" id="77586"/>
    <lineage>
        <taxon>Eukaryota</taxon>
        <taxon>Viridiplantae</taxon>
        <taxon>Streptophyta</taxon>
        <taxon>Embryophyta</taxon>
        <taxon>Tracheophyta</taxon>
        <taxon>Spermatophyta</taxon>
        <taxon>Magnoliopsida</taxon>
        <taxon>Liliopsida</taxon>
        <taxon>Poales</taxon>
        <taxon>Poaceae</taxon>
        <taxon>BOP clade</taxon>
        <taxon>Oryzoideae</taxon>
        <taxon>Oryzeae</taxon>
        <taxon>Oryzinae</taxon>
        <taxon>Leersia</taxon>
    </lineage>
</organism>
<evidence type="ECO:0000313" key="1">
    <source>
        <dbReference type="EnsemblPlants" id="LPERR06G06770.1"/>
    </source>
</evidence>
<accession>A0A0D9WN99</accession>
<reference evidence="2" key="2">
    <citation type="submission" date="2013-12" db="EMBL/GenBank/DDBJ databases">
        <authorList>
            <person name="Yu Y."/>
            <person name="Lee S."/>
            <person name="de Baynast K."/>
            <person name="Wissotski M."/>
            <person name="Liu L."/>
            <person name="Talag J."/>
            <person name="Goicoechea J."/>
            <person name="Angelova A."/>
            <person name="Jetty R."/>
            <person name="Kudrna D."/>
            <person name="Golser W."/>
            <person name="Rivera L."/>
            <person name="Zhang J."/>
            <person name="Wing R."/>
        </authorList>
    </citation>
    <scope>NUCLEOTIDE SEQUENCE</scope>
</reference>
<dbReference type="HOGENOM" id="CLU_192502_0_0_1"/>
<evidence type="ECO:0000313" key="2">
    <source>
        <dbReference type="Proteomes" id="UP000032180"/>
    </source>
</evidence>
<keyword evidence="2" id="KW-1185">Reference proteome</keyword>
<dbReference type="Gramene" id="LPERR06G06770.1">
    <property type="protein sequence ID" value="LPERR06G06770.1"/>
    <property type="gene ID" value="LPERR06G06770"/>
</dbReference>
<dbReference type="EnsemblPlants" id="LPERR06G06770.1">
    <property type="protein sequence ID" value="LPERR06G06770.1"/>
    <property type="gene ID" value="LPERR06G06770"/>
</dbReference>
<reference evidence="1" key="3">
    <citation type="submission" date="2015-04" db="UniProtKB">
        <authorList>
            <consortium name="EnsemblPlants"/>
        </authorList>
    </citation>
    <scope>IDENTIFICATION</scope>
</reference>
<dbReference type="AlphaFoldDB" id="A0A0D9WN99"/>